<reference evidence="2" key="1">
    <citation type="submission" date="2017-08" db="EMBL/GenBank/DDBJ databases">
        <title>A dynamic microbial community with high functional redundancy inhabits the cold, oxic subseafloor aquifer.</title>
        <authorList>
            <person name="Tully B.J."/>
            <person name="Wheat C.G."/>
            <person name="Glazer B.T."/>
            <person name="Huber J.A."/>
        </authorList>
    </citation>
    <scope>NUCLEOTIDE SEQUENCE [LARGE SCALE GENOMIC DNA]</scope>
</reference>
<dbReference type="InterPro" id="IPR027396">
    <property type="entry name" value="DsrEFH-like"/>
</dbReference>
<dbReference type="GO" id="GO:0016740">
    <property type="term" value="F:transferase activity"/>
    <property type="evidence" value="ECO:0007669"/>
    <property type="project" value="UniProtKB-KW"/>
</dbReference>
<gene>
    <name evidence="1" type="primary">dsrH</name>
    <name evidence="1" type="ORF">COA71_05630</name>
</gene>
<name>A0A2A5CEB0_9GAMM</name>
<keyword evidence="1" id="KW-0808">Transferase</keyword>
<dbReference type="Proteomes" id="UP000228987">
    <property type="component" value="Unassembled WGS sequence"/>
</dbReference>
<proteinExistence type="predicted"/>
<dbReference type="PANTHER" id="PTHR37526">
    <property type="entry name" value="PROTEIN TUSB"/>
    <property type="match status" value="1"/>
</dbReference>
<dbReference type="GO" id="GO:0002143">
    <property type="term" value="P:tRNA wobble position uridine thiolation"/>
    <property type="evidence" value="ECO:0007669"/>
    <property type="project" value="InterPro"/>
</dbReference>
<dbReference type="EMBL" id="NVWI01000003">
    <property type="protein sequence ID" value="PCJ42073.1"/>
    <property type="molecule type" value="Genomic_DNA"/>
</dbReference>
<dbReference type="AlphaFoldDB" id="A0A2A5CEB0"/>
<dbReference type="PANTHER" id="PTHR37526:SF1">
    <property type="entry name" value="PROTEIN TUSB"/>
    <property type="match status" value="1"/>
</dbReference>
<evidence type="ECO:0000313" key="1">
    <source>
        <dbReference type="EMBL" id="PCJ42073.1"/>
    </source>
</evidence>
<comment type="caution">
    <text evidence="1">The sequence shown here is derived from an EMBL/GenBank/DDBJ whole genome shotgun (WGS) entry which is preliminary data.</text>
</comment>
<protein>
    <submittedName>
        <fullName evidence="1">Sulfurtransferase complex subunit TusB</fullName>
    </submittedName>
</protein>
<dbReference type="SUPFAM" id="SSF75169">
    <property type="entry name" value="DsrEFH-like"/>
    <property type="match status" value="1"/>
</dbReference>
<dbReference type="InterPro" id="IPR007215">
    <property type="entry name" value="Sulphur_relay_TusB/DsrH"/>
</dbReference>
<dbReference type="Gene3D" id="3.40.1260.10">
    <property type="entry name" value="DsrEFH-like"/>
    <property type="match status" value="1"/>
</dbReference>
<organism evidence="1 2">
    <name type="scientific">SAR86 cluster bacterium</name>
    <dbReference type="NCBI Taxonomy" id="2030880"/>
    <lineage>
        <taxon>Bacteria</taxon>
        <taxon>Pseudomonadati</taxon>
        <taxon>Pseudomonadota</taxon>
        <taxon>Gammaproteobacteria</taxon>
        <taxon>SAR86 cluster</taxon>
    </lineage>
</organism>
<evidence type="ECO:0000313" key="2">
    <source>
        <dbReference type="Proteomes" id="UP000228987"/>
    </source>
</evidence>
<dbReference type="GO" id="GO:1990228">
    <property type="term" value="C:sulfurtransferase complex"/>
    <property type="evidence" value="ECO:0007669"/>
    <property type="project" value="TreeGrafter"/>
</dbReference>
<dbReference type="Pfam" id="PF04077">
    <property type="entry name" value="DsrH"/>
    <property type="match status" value="1"/>
</dbReference>
<accession>A0A2A5CEB0</accession>
<dbReference type="NCBIfam" id="TIGR03011">
    <property type="entry name" value="sulf_tusB_dsrH"/>
    <property type="match status" value="1"/>
</dbReference>
<sequence>MTLHLINKSLTQSSALEECIAVLQAKKATSALLLIEDAVYSVRECSENHSLHEKIKALGLPCYILKENLQVRGLKLELADCFSLVDYAGFVQLSLDYDKVQSWS</sequence>